<feature type="binding site" evidence="12">
    <location>
        <position position="362"/>
    </location>
    <ligand>
        <name>[4Fe-4S] cluster</name>
        <dbReference type="ChEBI" id="CHEBI:49883"/>
        <label>2</label>
        <note>4Fe-4S-substrate</note>
    </ligand>
</feature>
<dbReference type="PATRIC" id="fig|1125718.3.peg.1086"/>
<dbReference type="InterPro" id="IPR007197">
    <property type="entry name" value="rSAM"/>
</dbReference>
<dbReference type="Pfam" id="PF04055">
    <property type="entry name" value="Radical_SAM"/>
    <property type="match status" value="1"/>
</dbReference>
<dbReference type="Gene3D" id="3.20.20.70">
    <property type="entry name" value="Aldolase class I"/>
    <property type="match status" value="1"/>
</dbReference>
<dbReference type="GO" id="GO:0051539">
    <property type="term" value="F:4 iron, 4 sulfur cluster binding"/>
    <property type="evidence" value="ECO:0007669"/>
    <property type="project" value="UniProtKB-UniRule"/>
</dbReference>
<feature type="binding site" evidence="12">
    <location>
        <position position="157"/>
    </location>
    <ligand>
        <name>GTP</name>
        <dbReference type="ChEBI" id="CHEBI:37565"/>
    </ligand>
</feature>
<keyword evidence="5 12" id="KW-0547">Nucleotide-binding</keyword>
<keyword evidence="10 12" id="KW-0456">Lyase</keyword>
<evidence type="ECO:0000256" key="11">
    <source>
        <dbReference type="ARBA" id="ARBA00048697"/>
    </source>
</evidence>
<dbReference type="SUPFAM" id="SSF102114">
    <property type="entry name" value="Radical SAM enzymes"/>
    <property type="match status" value="1"/>
</dbReference>
<feature type="binding site" evidence="12">
    <location>
        <position position="120"/>
    </location>
    <ligand>
        <name>[4Fe-4S] cluster</name>
        <dbReference type="ChEBI" id="CHEBI:49883"/>
        <label>1</label>
        <note>4Fe-4S-S-AdoMet</note>
    </ligand>
</feature>
<keyword evidence="8 12" id="KW-0342">GTP-binding</keyword>
<dbReference type="InterPro" id="IPR040064">
    <property type="entry name" value="MoaA-like"/>
</dbReference>
<dbReference type="SFLD" id="SFLDS00029">
    <property type="entry name" value="Radical_SAM"/>
    <property type="match status" value="1"/>
</dbReference>
<feature type="region of interest" description="Disordered" evidence="13">
    <location>
        <begin position="74"/>
        <end position="95"/>
    </location>
</feature>
<dbReference type="GO" id="GO:0061798">
    <property type="term" value="F:GTP 3',8'-cyclase activity"/>
    <property type="evidence" value="ECO:0007669"/>
    <property type="project" value="UniProtKB-UniRule"/>
</dbReference>
<dbReference type="InterPro" id="IPR013483">
    <property type="entry name" value="MoaA"/>
</dbReference>
<dbReference type="SMART" id="SM00729">
    <property type="entry name" value="Elp3"/>
    <property type="match status" value="1"/>
</dbReference>
<keyword evidence="6 12" id="KW-0408">Iron</keyword>
<evidence type="ECO:0000256" key="1">
    <source>
        <dbReference type="ARBA" id="ARBA00012167"/>
    </source>
</evidence>
<feature type="binding site" evidence="12">
    <location>
        <position position="287"/>
    </location>
    <ligand>
        <name>S-adenosyl-L-methionine</name>
        <dbReference type="ChEBI" id="CHEBI:59789"/>
    </ligand>
</feature>
<keyword evidence="4 12" id="KW-0479">Metal-binding</keyword>
<feature type="domain" description="Radical SAM core" evidence="14">
    <location>
        <begin position="97"/>
        <end position="316"/>
    </location>
</feature>
<feature type="binding site" evidence="12">
    <location>
        <position position="117"/>
    </location>
    <ligand>
        <name>[4Fe-4S] cluster</name>
        <dbReference type="ChEBI" id="CHEBI:49883"/>
        <label>1</label>
        <note>4Fe-4S-S-AdoMet</note>
    </ligand>
</feature>
<evidence type="ECO:0000313" key="15">
    <source>
        <dbReference type="EMBL" id="EJF46118.1"/>
    </source>
</evidence>
<dbReference type="SFLD" id="SFLDG01383">
    <property type="entry name" value="cyclic_pyranopterin_phosphate"/>
    <property type="match status" value="1"/>
</dbReference>
<dbReference type="GO" id="GO:0006777">
    <property type="term" value="P:Mo-molybdopterin cofactor biosynthetic process"/>
    <property type="evidence" value="ECO:0007669"/>
    <property type="project" value="UniProtKB-UniRule"/>
</dbReference>
<evidence type="ECO:0000256" key="10">
    <source>
        <dbReference type="ARBA" id="ARBA00023239"/>
    </source>
</evidence>
<feature type="binding site" evidence="12">
    <location>
        <position position="113"/>
    </location>
    <ligand>
        <name>[4Fe-4S] cluster</name>
        <dbReference type="ChEBI" id="CHEBI:49883"/>
        <label>1</label>
        <note>4Fe-4S-S-AdoMet</note>
    </ligand>
</feature>
<keyword evidence="3 12" id="KW-0949">S-adenosyl-L-methionine</keyword>
<evidence type="ECO:0000256" key="5">
    <source>
        <dbReference type="ARBA" id="ARBA00022741"/>
    </source>
</evidence>
<dbReference type="PANTHER" id="PTHR22960:SF0">
    <property type="entry name" value="MOLYBDENUM COFACTOR BIOSYNTHESIS PROTEIN 1"/>
    <property type="match status" value="1"/>
</dbReference>
<dbReference type="GO" id="GO:1904047">
    <property type="term" value="F:S-adenosyl-L-methionine binding"/>
    <property type="evidence" value="ECO:0007669"/>
    <property type="project" value="UniProtKB-UniRule"/>
</dbReference>
<feature type="binding site" evidence="12">
    <location>
        <position position="161"/>
    </location>
    <ligand>
        <name>S-adenosyl-L-methionine</name>
        <dbReference type="ChEBI" id="CHEBI:59789"/>
    </ligand>
</feature>
<keyword evidence="7 12" id="KW-0411">Iron-sulfur</keyword>
<dbReference type="eggNOG" id="COG2896">
    <property type="taxonomic scope" value="Bacteria"/>
</dbReference>
<evidence type="ECO:0000256" key="4">
    <source>
        <dbReference type="ARBA" id="ARBA00022723"/>
    </source>
</evidence>
<reference evidence="15 16" key="1">
    <citation type="submission" date="2012-05" db="EMBL/GenBank/DDBJ databases">
        <authorList>
            <person name="Harkins D.M."/>
            <person name="Madupu R."/>
            <person name="Durkin A.S."/>
            <person name="Torralba M."/>
            <person name="Methe B."/>
            <person name="Sutton G.G."/>
            <person name="Nelson K.E."/>
        </authorList>
    </citation>
    <scope>NUCLEOTIDE SEQUENCE [LARGE SCALE GENOMIC DNA]</scope>
    <source>
        <strain evidence="15 16">F0489</strain>
    </source>
</reference>
<comment type="cofactor">
    <cofactor evidence="12">
        <name>[4Fe-4S] cluster</name>
        <dbReference type="ChEBI" id="CHEBI:49883"/>
    </cofactor>
    <text evidence="12">Binds 2 [4Fe-4S] clusters. Binds 1 [4Fe-4S] cluster coordinated with 3 cysteines and an exchangeable S-adenosyl-L-methionine and 1 [4Fe-4S] cluster coordinated with 3 cysteines and the GTP-derived substrate.</text>
</comment>
<comment type="catalytic activity">
    <reaction evidence="11 12">
        <text>GTP + AH2 + S-adenosyl-L-methionine = (8S)-3',8-cyclo-7,8-dihydroguanosine 5'-triphosphate + 5'-deoxyadenosine + L-methionine + A + H(+)</text>
        <dbReference type="Rhea" id="RHEA:49576"/>
        <dbReference type="ChEBI" id="CHEBI:13193"/>
        <dbReference type="ChEBI" id="CHEBI:15378"/>
        <dbReference type="ChEBI" id="CHEBI:17319"/>
        <dbReference type="ChEBI" id="CHEBI:17499"/>
        <dbReference type="ChEBI" id="CHEBI:37565"/>
        <dbReference type="ChEBI" id="CHEBI:57844"/>
        <dbReference type="ChEBI" id="CHEBI:59789"/>
        <dbReference type="ChEBI" id="CHEBI:131766"/>
        <dbReference type="EC" id="4.1.99.22"/>
    </reaction>
</comment>
<evidence type="ECO:0000256" key="9">
    <source>
        <dbReference type="ARBA" id="ARBA00023150"/>
    </source>
</evidence>
<evidence type="ECO:0000259" key="14">
    <source>
        <dbReference type="PROSITE" id="PS51918"/>
    </source>
</evidence>
<organism evidence="15 16">
    <name type="scientific">Actinomyces massiliensis F0489</name>
    <dbReference type="NCBI Taxonomy" id="1125718"/>
    <lineage>
        <taxon>Bacteria</taxon>
        <taxon>Bacillati</taxon>
        <taxon>Actinomycetota</taxon>
        <taxon>Actinomycetes</taxon>
        <taxon>Actinomycetales</taxon>
        <taxon>Actinomycetaceae</taxon>
        <taxon>Actinomyces</taxon>
    </lineage>
</organism>
<dbReference type="EMBL" id="AKFT01000079">
    <property type="protein sequence ID" value="EJF46118.1"/>
    <property type="molecule type" value="Genomic_DNA"/>
</dbReference>
<dbReference type="InterPro" id="IPR010505">
    <property type="entry name" value="MoaA_twitch"/>
</dbReference>
<dbReference type="InterPro" id="IPR000385">
    <property type="entry name" value="MoaA_NifB_PqqE_Fe-S-bd_CS"/>
</dbReference>
<dbReference type="PROSITE" id="PS51918">
    <property type="entry name" value="RADICAL_SAM"/>
    <property type="match status" value="1"/>
</dbReference>
<dbReference type="InterPro" id="IPR050105">
    <property type="entry name" value="MoCo_biosynth_MoaA/MoaC"/>
</dbReference>
<feature type="binding site" evidence="12">
    <location>
        <begin position="364"/>
        <end position="366"/>
    </location>
    <ligand>
        <name>GTP</name>
        <dbReference type="ChEBI" id="CHEBI:37565"/>
    </ligand>
</feature>
<comment type="function">
    <text evidence="12">Catalyzes the cyclization of GTP to (8S)-3',8-cyclo-7,8-dihydroguanosine 5'-triphosphate.</text>
</comment>
<dbReference type="Proteomes" id="UP000002941">
    <property type="component" value="Unassembled WGS sequence"/>
</dbReference>
<gene>
    <name evidence="12 15" type="primary">moaA</name>
    <name evidence="15" type="ORF">HMPREF1318_1765</name>
</gene>
<dbReference type="SFLD" id="SFLDG01386">
    <property type="entry name" value="main_SPASM_domain-containing"/>
    <property type="match status" value="1"/>
</dbReference>
<accession>J1HKR4</accession>
<feature type="binding site" evidence="12">
    <location>
        <position position="106"/>
    </location>
    <ligand>
        <name>GTP</name>
        <dbReference type="ChEBI" id="CHEBI:37565"/>
    </ligand>
</feature>
<evidence type="ECO:0000313" key="16">
    <source>
        <dbReference type="Proteomes" id="UP000002941"/>
    </source>
</evidence>
<dbReference type="RefSeq" id="WP_008730985.1">
    <property type="nucleotide sequence ID" value="NZ_AKFT01000079.1"/>
</dbReference>
<dbReference type="CDD" id="cd21117">
    <property type="entry name" value="Twitch_MoaA"/>
    <property type="match status" value="1"/>
</dbReference>
<dbReference type="SFLD" id="SFLDG01067">
    <property type="entry name" value="SPASM/twitch_domain_containing"/>
    <property type="match status" value="1"/>
</dbReference>
<protein>
    <recommendedName>
        <fullName evidence="1 12">GTP 3',8-cyclase</fullName>
        <ecNumber evidence="1 12">4.1.99.22</ecNumber>
    </recommendedName>
    <alternativeName>
        <fullName evidence="12">Molybdenum cofactor biosynthesis protein A</fullName>
    </alternativeName>
</protein>
<dbReference type="InterPro" id="IPR058240">
    <property type="entry name" value="rSAM_sf"/>
</dbReference>
<dbReference type="EC" id="4.1.99.22" evidence="1 12"/>
<dbReference type="UniPathway" id="UPA00344"/>
<feature type="binding site" evidence="12">
    <location>
        <position position="376"/>
    </location>
    <ligand>
        <name>[4Fe-4S] cluster</name>
        <dbReference type="ChEBI" id="CHEBI:49883"/>
        <label>2</label>
        <note>4Fe-4S-substrate</note>
    </ligand>
</feature>
<keyword evidence="9 12" id="KW-0501">Molybdenum cofactor biosynthesis</keyword>
<dbReference type="AlphaFoldDB" id="J1HKR4"/>
<sequence>MAPSPFDGRVAEMTVRTPVALPTPAVRPVPSALPAPPAGPHHDAGSTGLERGRAPLAPEAPAALPALTAQAGQAGPAAPITAPITAGGAVPDRLTDRHGRTVRDLRLSITDRCNLRCTYCMPAAGLEWLPTPDLLTTAEIGRLARVAVERLGVERIRLTGGEPLLRRDLEEIVAAVADLRTRRGTKPDIGLTTNGLGLDRRAVGLREAGLDRVNVSIDTLDPAEYARVTRRDRLDGVLRGVAGAQAAGLSPIKINAVAMPDGLAERAPRLLGECLRRGWSLRFIEHMPLGPRESWRAEDVVGAQQVLEALNAAGFELHARGRPDRRPAAVWDVAAGADREGAYPAGTVGIIASVTAPFCSDCDRTRLTADGRVMTCLFSAQETDLRGPMRAGASDDDLIRIWAGATWYKPLAHGTDASGRYGADFVRPSRTMSAIGG</sequence>
<name>J1HKR4_9ACTO</name>
<evidence type="ECO:0000256" key="7">
    <source>
        <dbReference type="ARBA" id="ARBA00023014"/>
    </source>
</evidence>
<evidence type="ECO:0000256" key="13">
    <source>
        <dbReference type="SAM" id="MobiDB-lite"/>
    </source>
</evidence>
<feature type="binding site" evidence="12">
    <location>
        <position position="119"/>
    </location>
    <ligand>
        <name>S-adenosyl-L-methionine</name>
        <dbReference type="ChEBI" id="CHEBI:59789"/>
    </ligand>
</feature>
<dbReference type="PANTHER" id="PTHR22960">
    <property type="entry name" value="MOLYBDOPTERIN COFACTOR SYNTHESIS PROTEIN A"/>
    <property type="match status" value="1"/>
</dbReference>
<feature type="compositionally biased region" description="Low complexity" evidence="13">
    <location>
        <begin position="74"/>
        <end position="89"/>
    </location>
</feature>
<comment type="subunit">
    <text evidence="12">Monomer and homodimer.</text>
</comment>
<evidence type="ECO:0000256" key="6">
    <source>
        <dbReference type="ARBA" id="ARBA00023004"/>
    </source>
</evidence>
<evidence type="ECO:0000256" key="8">
    <source>
        <dbReference type="ARBA" id="ARBA00023134"/>
    </source>
</evidence>
<feature type="region of interest" description="Disordered" evidence="13">
    <location>
        <begin position="22"/>
        <end position="53"/>
    </location>
</feature>
<dbReference type="CDD" id="cd01335">
    <property type="entry name" value="Radical_SAM"/>
    <property type="match status" value="1"/>
</dbReference>
<evidence type="ECO:0000256" key="12">
    <source>
        <dbReference type="HAMAP-Rule" id="MF_01225"/>
    </source>
</evidence>
<dbReference type="InterPro" id="IPR006638">
    <property type="entry name" value="Elp3/MiaA/NifB-like_rSAM"/>
</dbReference>
<feature type="binding site" evidence="12">
    <location>
        <position position="216"/>
    </location>
    <ligand>
        <name>S-adenosyl-L-methionine</name>
        <dbReference type="ChEBI" id="CHEBI:59789"/>
    </ligand>
</feature>
<feature type="binding site" evidence="12">
    <location>
        <position position="253"/>
    </location>
    <ligand>
        <name>GTP</name>
        <dbReference type="ChEBI" id="CHEBI:37565"/>
    </ligand>
</feature>
<dbReference type="InterPro" id="IPR013785">
    <property type="entry name" value="Aldolase_TIM"/>
</dbReference>
<feature type="binding site" evidence="12">
    <location>
        <position position="192"/>
    </location>
    <ligand>
        <name>GTP</name>
        <dbReference type="ChEBI" id="CHEBI:37565"/>
    </ligand>
</feature>
<feature type="compositionally biased region" description="Pro residues" evidence="13">
    <location>
        <begin position="25"/>
        <end position="39"/>
    </location>
</feature>
<evidence type="ECO:0000256" key="2">
    <source>
        <dbReference type="ARBA" id="ARBA00022485"/>
    </source>
</evidence>
<dbReference type="NCBIfam" id="TIGR02666">
    <property type="entry name" value="moaA"/>
    <property type="match status" value="1"/>
</dbReference>
<dbReference type="PROSITE" id="PS01305">
    <property type="entry name" value="MOAA_NIFB_PQQE"/>
    <property type="match status" value="1"/>
</dbReference>
<keyword evidence="2 12" id="KW-0004">4Fe-4S</keyword>
<dbReference type="GO" id="GO:0005525">
    <property type="term" value="F:GTP binding"/>
    <property type="evidence" value="ECO:0007669"/>
    <property type="project" value="UniProtKB-UniRule"/>
</dbReference>
<dbReference type="Pfam" id="PF06463">
    <property type="entry name" value="Mob_synth_C"/>
    <property type="match status" value="1"/>
</dbReference>
<comment type="caution">
    <text evidence="15">The sequence shown here is derived from an EMBL/GenBank/DDBJ whole genome shotgun (WGS) entry which is preliminary data.</text>
</comment>
<keyword evidence="16" id="KW-1185">Reference proteome</keyword>
<proteinExistence type="inferred from homology"/>
<comment type="pathway">
    <text evidence="12">Cofactor biosynthesis; molybdopterin biosynthesis.</text>
</comment>
<comment type="similarity">
    <text evidence="12">Belongs to the radical SAM superfamily. MoaA family.</text>
</comment>
<dbReference type="GO" id="GO:0046872">
    <property type="term" value="F:metal ion binding"/>
    <property type="evidence" value="ECO:0007669"/>
    <property type="project" value="UniProtKB-KW"/>
</dbReference>
<dbReference type="HAMAP" id="MF_01225_B">
    <property type="entry name" value="MoaA_B"/>
    <property type="match status" value="1"/>
</dbReference>
<feature type="binding site" evidence="12">
    <location>
        <position position="359"/>
    </location>
    <ligand>
        <name>[4Fe-4S] cluster</name>
        <dbReference type="ChEBI" id="CHEBI:49883"/>
        <label>2</label>
        <note>4Fe-4S-substrate</note>
    </ligand>
</feature>
<dbReference type="GO" id="GO:0061799">
    <property type="term" value="F:cyclic pyranopterin monophosphate synthase activity"/>
    <property type="evidence" value="ECO:0007669"/>
    <property type="project" value="TreeGrafter"/>
</dbReference>
<evidence type="ECO:0000256" key="3">
    <source>
        <dbReference type="ARBA" id="ARBA00022691"/>
    </source>
</evidence>